<proteinExistence type="predicted"/>
<name>A0AAW1D2C1_9HEMI</name>
<comment type="caution">
    <text evidence="2">The sequence shown here is derived from an EMBL/GenBank/DDBJ whole genome shotgun (WGS) entry which is preliminary data.</text>
</comment>
<accession>A0AAW1D2C1</accession>
<reference evidence="2 3" key="1">
    <citation type="submission" date="2022-12" db="EMBL/GenBank/DDBJ databases">
        <title>Chromosome-level genome assembly of true bugs.</title>
        <authorList>
            <person name="Ma L."/>
            <person name="Li H."/>
        </authorList>
    </citation>
    <scope>NUCLEOTIDE SEQUENCE [LARGE SCALE GENOMIC DNA]</scope>
    <source>
        <strain evidence="2">Lab_2022b</strain>
    </source>
</reference>
<dbReference type="EMBL" id="JAPXFL010000006">
    <property type="protein sequence ID" value="KAK9505159.1"/>
    <property type="molecule type" value="Genomic_DNA"/>
</dbReference>
<evidence type="ECO:0000313" key="3">
    <source>
        <dbReference type="Proteomes" id="UP001461498"/>
    </source>
</evidence>
<keyword evidence="3" id="KW-1185">Reference proteome</keyword>
<gene>
    <name evidence="2" type="ORF">O3M35_009274</name>
</gene>
<evidence type="ECO:0000313" key="2">
    <source>
        <dbReference type="EMBL" id="KAK9505159.1"/>
    </source>
</evidence>
<sequence>MGDYSAKHSELITTNNFGLNNLEIPQDEFTALSYSESYSYYRNPQEVSSRYNFSDAVNGINGTKHIQNSNDFNGHLNLNSDEITDINVSSPFGSNDLTNKQGKFNTLQQIPYVLTVLPQKMNTLGTQQISTNGQPGFYSQVPINSAEPIYYHNTSQRAQYFRPIQPFRNIEFSWYKGKMTPIHSQEVNTAPRNFGPIGAEVAGLRCGVSVRKFPSHLNMVRIFPENRLQINNNQDNNNNNFILQKQTEILRNFNDYNEENFESKSCLYFDDKNEKKSKHRFVSTSVHLGGLLTIPRGIEHALDNSSQSSNTSDNSLNPKIINNTAIFKETATNGCNEIQKLIKQYNIKSPTINIENFCKSVHKQINNSKNIMQMEPIMREMILGYLYLSNSWTSLASVLEVQREPSLDDSLEGLKNEFLIWQKKSKVMLEQIIISLKKIPQEHEKFIASIYKCSSSSSENSTISPDENFTDSESDMQDVYKNNNNWNNDKTYDNYNRNCLTVNDINNEATSNSFNRTPGNDSNKFNYYDNISDTNYNYINKNEQNQSSNKIYKPDGYYLQKHGYNGDRIHRPKQISLVDSSLYSNDRKYSLHNTNGSYINSGAGKKNYSSNRPPARNKYNAFAKSPRNDIRK</sequence>
<dbReference type="Proteomes" id="UP001461498">
    <property type="component" value="Unassembled WGS sequence"/>
</dbReference>
<protein>
    <submittedName>
        <fullName evidence="2">Uncharacterized protein</fullName>
    </submittedName>
</protein>
<dbReference type="AlphaFoldDB" id="A0AAW1D2C1"/>
<feature type="region of interest" description="Disordered" evidence="1">
    <location>
        <begin position="594"/>
        <end position="632"/>
    </location>
</feature>
<dbReference type="EMBL" id="JAPXFL010000006">
    <property type="protein sequence ID" value="KAK9505160.1"/>
    <property type="molecule type" value="Genomic_DNA"/>
</dbReference>
<organism evidence="2 3">
    <name type="scientific">Rhynocoris fuscipes</name>
    <dbReference type="NCBI Taxonomy" id="488301"/>
    <lineage>
        <taxon>Eukaryota</taxon>
        <taxon>Metazoa</taxon>
        <taxon>Ecdysozoa</taxon>
        <taxon>Arthropoda</taxon>
        <taxon>Hexapoda</taxon>
        <taxon>Insecta</taxon>
        <taxon>Pterygota</taxon>
        <taxon>Neoptera</taxon>
        <taxon>Paraneoptera</taxon>
        <taxon>Hemiptera</taxon>
        <taxon>Heteroptera</taxon>
        <taxon>Panheteroptera</taxon>
        <taxon>Cimicomorpha</taxon>
        <taxon>Reduviidae</taxon>
        <taxon>Harpactorinae</taxon>
        <taxon>Harpactorini</taxon>
        <taxon>Rhynocoris</taxon>
    </lineage>
</organism>
<evidence type="ECO:0000256" key="1">
    <source>
        <dbReference type="SAM" id="MobiDB-lite"/>
    </source>
</evidence>